<dbReference type="PhylomeDB" id="Q179B0"/>
<name>Q179B0_AEDAE</name>
<dbReference type="AlphaFoldDB" id="Q179B0"/>
<feature type="domain" description="DUF4806" evidence="3">
    <location>
        <begin position="293"/>
        <end position="375"/>
    </location>
</feature>
<dbReference type="PaxDb" id="7159-AAEL005697-PA"/>
<protein>
    <submittedName>
        <fullName evidence="4">AAEL005697-PA</fullName>
    </submittedName>
</protein>
<dbReference type="VEuPathDB" id="VectorBase:AAEL013024"/>
<feature type="compositionally biased region" description="Acidic residues" evidence="2">
    <location>
        <begin position="449"/>
        <end position="460"/>
    </location>
</feature>
<dbReference type="Pfam" id="PF16064">
    <property type="entry name" value="DUF4806"/>
    <property type="match status" value="1"/>
</dbReference>
<feature type="coiled-coil region" evidence="1">
    <location>
        <begin position="243"/>
        <end position="270"/>
    </location>
</feature>
<evidence type="ECO:0000313" key="4">
    <source>
        <dbReference type="EMBL" id="EAT42809.1"/>
    </source>
</evidence>
<keyword evidence="1" id="KW-0175">Coiled coil</keyword>
<gene>
    <name evidence="4" type="ORF">AaeL_AAEL005697</name>
</gene>
<organism evidence="4 5">
    <name type="scientific">Aedes aegypti</name>
    <name type="common">Yellowfever mosquito</name>
    <name type="synonym">Culex aegypti</name>
    <dbReference type="NCBI Taxonomy" id="7159"/>
    <lineage>
        <taxon>Eukaryota</taxon>
        <taxon>Metazoa</taxon>
        <taxon>Ecdysozoa</taxon>
        <taxon>Arthropoda</taxon>
        <taxon>Hexapoda</taxon>
        <taxon>Insecta</taxon>
        <taxon>Pterygota</taxon>
        <taxon>Neoptera</taxon>
        <taxon>Endopterygota</taxon>
        <taxon>Diptera</taxon>
        <taxon>Nematocera</taxon>
        <taxon>Culicoidea</taxon>
        <taxon>Culicidae</taxon>
        <taxon>Culicinae</taxon>
        <taxon>Aedini</taxon>
        <taxon>Aedes</taxon>
        <taxon>Stegomyia</taxon>
    </lineage>
</organism>
<evidence type="ECO:0000256" key="1">
    <source>
        <dbReference type="SAM" id="Coils"/>
    </source>
</evidence>
<proteinExistence type="predicted"/>
<feature type="region of interest" description="Disordered" evidence="2">
    <location>
        <begin position="440"/>
        <end position="460"/>
    </location>
</feature>
<reference evidence="4" key="2">
    <citation type="journal article" date="2007" name="Science">
        <title>Genome sequence of Aedes aegypti, a major arbovirus vector.</title>
        <authorList>
            <person name="Nene V."/>
            <person name="Wortman J.R."/>
            <person name="Lawson D."/>
            <person name="Haas B."/>
            <person name="Kodira C."/>
            <person name="Tu Z.J."/>
            <person name="Loftus B."/>
            <person name="Xi Z."/>
            <person name="Megy K."/>
            <person name="Grabherr M."/>
            <person name="Ren Q."/>
            <person name="Zdobnov E.M."/>
            <person name="Lobo N.F."/>
            <person name="Campbell K.S."/>
            <person name="Brown S.E."/>
            <person name="Bonaldo M.F."/>
            <person name="Zhu J."/>
            <person name="Sinkins S.P."/>
            <person name="Hogenkamp D.G."/>
            <person name="Amedeo P."/>
            <person name="Arensburger P."/>
            <person name="Atkinson P.W."/>
            <person name="Bidwell S."/>
            <person name="Biedler J."/>
            <person name="Birney E."/>
            <person name="Bruggner R.V."/>
            <person name="Costas J."/>
            <person name="Coy M.R."/>
            <person name="Crabtree J."/>
            <person name="Crawford M."/>
            <person name="Debruyn B."/>
            <person name="Decaprio D."/>
            <person name="Eiglmeier K."/>
            <person name="Eisenstadt E."/>
            <person name="El-Dorry H."/>
            <person name="Gelbart W.M."/>
            <person name="Gomes S.L."/>
            <person name="Hammond M."/>
            <person name="Hannick L.I."/>
            <person name="Hogan J.R."/>
            <person name="Holmes M.H."/>
            <person name="Jaffe D."/>
            <person name="Johnston J.S."/>
            <person name="Kennedy R.C."/>
            <person name="Koo H."/>
            <person name="Kravitz S."/>
            <person name="Kriventseva E.V."/>
            <person name="Kulp D."/>
            <person name="Labutti K."/>
            <person name="Lee E."/>
            <person name="Li S."/>
            <person name="Lovin D.D."/>
            <person name="Mao C."/>
            <person name="Mauceli E."/>
            <person name="Menck C.F."/>
            <person name="Miller J.R."/>
            <person name="Montgomery P."/>
            <person name="Mori A."/>
            <person name="Nascimento A.L."/>
            <person name="Naveira H.F."/>
            <person name="Nusbaum C."/>
            <person name="O'leary S."/>
            <person name="Orvis J."/>
            <person name="Pertea M."/>
            <person name="Quesneville H."/>
            <person name="Reidenbach K.R."/>
            <person name="Rogers Y.H."/>
            <person name="Roth C.W."/>
            <person name="Schneider J.R."/>
            <person name="Schatz M."/>
            <person name="Shumway M."/>
            <person name="Stanke M."/>
            <person name="Stinson E.O."/>
            <person name="Tubio J.M."/>
            <person name="Vanzee J.P."/>
            <person name="Verjovski-Almeida S."/>
            <person name="Werner D."/>
            <person name="White O."/>
            <person name="Wyder S."/>
            <person name="Zeng Q."/>
            <person name="Zhao Q."/>
            <person name="Zhao Y."/>
            <person name="Hill C.A."/>
            <person name="Raikhel A.S."/>
            <person name="Soares M.B."/>
            <person name="Knudson D.L."/>
            <person name="Lee N.H."/>
            <person name="Galagan J."/>
            <person name="Salzberg S.L."/>
            <person name="Paulsen I.T."/>
            <person name="Dimopoulos G."/>
            <person name="Collins F.H."/>
            <person name="Birren B."/>
            <person name="Fraser-Liggett C.M."/>
            <person name="Severson D.W."/>
        </authorList>
    </citation>
    <scope>NUCLEOTIDE SEQUENCE [LARGE SCALE GENOMIC DNA]</scope>
    <source>
        <strain evidence="4">Liverpool</strain>
    </source>
</reference>
<dbReference type="Proteomes" id="UP000682892">
    <property type="component" value="Unassembled WGS sequence"/>
</dbReference>
<reference evidence="4" key="1">
    <citation type="submission" date="2005-10" db="EMBL/GenBank/DDBJ databases">
        <authorList>
            <person name="Loftus B.J."/>
            <person name="Nene V.M."/>
            <person name="Hannick L.I."/>
            <person name="Bidwell S."/>
            <person name="Haas B."/>
            <person name="Amedeo P."/>
            <person name="Orvis J."/>
            <person name="Wortman J.R."/>
            <person name="White O.R."/>
            <person name="Salzberg S."/>
            <person name="Shumway M."/>
            <person name="Koo H."/>
            <person name="Zhao Y."/>
            <person name="Holmes M."/>
            <person name="Miller J."/>
            <person name="Schatz M."/>
            <person name="Pop M."/>
            <person name="Pai G."/>
            <person name="Utterback T."/>
            <person name="Rogers Y.-H."/>
            <person name="Kravitz S."/>
            <person name="Fraser C.M."/>
        </authorList>
    </citation>
    <scope>NUCLEOTIDE SEQUENCE</scope>
    <source>
        <strain evidence="4">Liverpool</strain>
    </source>
</reference>
<evidence type="ECO:0000313" key="5">
    <source>
        <dbReference type="Proteomes" id="UP000682892"/>
    </source>
</evidence>
<dbReference type="EMBL" id="CH477355">
    <property type="protein sequence ID" value="EAT42809.1"/>
    <property type="molecule type" value="Genomic_DNA"/>
</dbReference>
<dbReference type="eggNOG" id="ENOG502TB0Q">
    <property type="taxonomic scope" value="Eukaryota"/>
</dbReference>
<sequence>MPFAVVETTNVRGCKELSVVPDKWLRISRNGSVVLWPNAKTVSEQEKLIRDENSCPKKSWLKYKCTIKRNPVPSWLEAKRLLEELSGESSSDVGQLKRRKRKVNNRDTDIFTKMLVLDNTALPPVPDPVAARGNVTAPSVQLPVSANQSQATQSPMPVVIEVRGSVRDEVIPQTATKSSVNTEIPDDNVQSIEYEMLPPETSHPISYEEIAGNNVETIQYVTYESAHPPDGIVEAEDPPQKCLNEILDLQQQINRRMDLLEKRIADIATQNEFILDAIRKLSSRSINTEEPPSFRFDPIQQEQELNDLELKLEDNGFKSNMVKWLRLNVSGDCADNRMLCALDMLFSKDFQTQCTWTGASRKGPKVAIMPNRNVLRLFQQIRSDESEVVTQRKLAEFFMKKLKNSLKRLIATGIRRGTRHVRQRRQKKASEQVVKVEPDAGNSNAINEQADEGDYSCDDPESEVAAAPAADHIGLDERNGERSIGRLLATALLLLLLSAQECAVVVFVCCSDIHAKPTQVIEGTTGSTRALGDKKCFVVVIRIASESVPKNLGKFSGVPDRNKVPETEGFKAVSGFGESCRVAHPSRRFMHVQAGPSF</sequence>
<dbReference type="InterPro" id="IPR032071">
    <property type="entry name" value="DUF4806"/>
</dbReference>
<evidence type="ECO:0000259" key="3">
    <source>
        <dbReference type="Pfam" id="PF16064"/>
    </source>
</evidence>
<evidence type="ECO:0000256" key="2">
    <source>
        <dbReference type="SAM" id="MobiDB-lite"/>
    </source>
</evidence>
<reference evidence="4" key="3">
    <citation type="submission" date="2012-09" db="EMBL/GenBank/DDBJ databases">
        <authorList>
            <consortium name="VectorBase"/>
        </authorList>
    </citation>
    <scope>NUCLEOTIDE SEQUENCE</scope>
    <source>
        <strain evidence="4">Liverpool</strain>
    </source>
</reference>
<accession>Q179B0</accession>